<evidence type="ECO:0000313" key="1">
    <source>
        <dbReference type="EMBL" id="MPC90263.1"/>
    </source>
</evidence>
<keyword evidence="2" id="KW-1185">Reference proteome</keyword>
<name>A0A5B7J725_PORTR</name>
<evidence type="ECO:0000313" key="2">
    <source>
        <dbReference type="Proteomes" id="UP000324222"/>
    </source>
</evidence>
<gene>
    <name evidence="1" type="ORF">E2C01_085239</name>
</gene>
<dbReference type="Proteomes" id="UP000324222">
    <property type="component" value="Unassembled WGS sequence"/>
</dbReference>
<proteinExistence type="predicted"/>
<comment type="caution">
    <text evidence="1">The sequence shown here is derived from an EMBL/GenBank/DDBJ whole genome shotgun (WGS) entry which is preliminary data.</text>
</comment>
<organism evidence="1 2">
    <name type="scientific">Portunus trituberculatus</name>
    <name type="common">Swimming crab</name>
    <name type="synonym">Neptunus trituberculatus</name>
    <dbReference type="NCBI Taxonomy" id="210409"/>
    <lineage>
        <taxon>Eukaryota</taxon>
        <taxon>Metazoa</taxon>
        <taxon>Ecdysozoa</taxon>
        <taxon>Arthropoda</taxon>
        <taxon>Crustacea</taxon>
        <taxon>Multicrustacea</taxon>
        <taxon>Malacostraca</taxon>
        <taxon>Eumalacostraca</taxon>
        <taxon>Eucarida</taxon>
        <taxon>Decapoda</taxon>
        <taxon>Pleocyemata</taxon>
        <taxon>Brachyura</taxon>
        <taxon>Eubrachyura</taxon>
        <taxon>Portunoidea</taxon>
        <taxon>Portunidae</taxon>
        <taxon>Portuninae</taxon>
        <taxon>Portunus</taxon>
    </lineage>
</organism>
<dbReference type="AlphaFoldDB" id="A0A5B7J725"/>
<reference evidence="1 2" key="1">
    <citation type="submission" date="2019-05" db="EMBL/GenBank/DDBJ databases">
        <title>Another draft genome of Portunus trituberculatus and its Hox gene families provides insights of decapod evolution.</title>
        <authorList>
            <person name="Jeong J.-H."/>
            <person name="Song I."/>
            <person name="Kim S."/>
            <person name="Choi T."/>
            <person name="Kim D."/>
            <person name="Ryu S."/>
            <person name="Kim W."/>
        </authorList>
    </citation>
    <scope>NUCLEOTIDE SEQUENCE [LARGE SCALE GENOMIC DNA]</scope>
    <source>
        <tissue evidence="1">Muscle</tissue>
    </source>
</reference>
<protein>
    <submittedName>
        <fullName evidence="1">Uncharacterized protein</fullName>
    </submittedName>
</protein>
<sequence>MSEIVRVITLTYWKSEHTLVARKDSSACVVVCSPVCHLECLWQVWSAQPGMGRRKPCAGTAGRVEVVDSTIPYKRGMIGLASPPWLL</sequence>
<dbReference type="EMBL" id="VSRR010083810">
    <property type="protein sequence ID" value="MPC90263.1"/>
    <property type="molecule type" value="Genomic_DNA"/>
</dbReference>
<accession>A0A5B7J725</accession>